<organism evidence="5">
    <name type="scientific">bioreactor metagenome</name>
    <dbReference type="NCBI Taxonomy" id="1076179"/>
    <lineage>
        <taxon>unclassified sequences</taxon>
        <taxon>metagenomes</taxon>
        <taxon>ecological metagenomes</taxon>
    </lineage>
</organism>
<evidence type="ECO:0000256" key="2">
    <source>
        <dbReference type="ARBA" id="ARBA00009677"/>
    </source>
</evidence>
<dbReference type="PANTHER" id="PTHR30435:SF12">
    <property type="entry name" value="FLAGELLAR BASAL BODY ROD PROTEIN FLGB"/>
    <property type="match status" value="1"/>
</dbReference>
<evidence type="ECO:0000256" key="1">
    <source>
        <dbReference type="ARBA" id="ARBA00004117"/>
    </source>
</evidence>
<gene>
    <name evidence="5" type="ORF">SDC9_107773</name>
</gene>
<evidence type="ECO:0000256" key="3">
    <source>
        <dbReference type="ARBA" id="ARBA00023143"/>
    </source>
</evidence>
<dbReference type="InterPro" id="IPR001444">
    <property type="entry name" value="Flag_bb_rod_N"/>
</dbReference>
<dbReference type="EMBL" id="VSSQ01018059">
    <property type="protein sequence ID" value="MPM60919.1"/>
    <property type="molecule type" value="Genomic_DNA"/>
</dbReference>
<protein>
    <recommendedName>
        <fullName evidence="4">Flagellar basal body rod protein N-terminal domain-containing protein</fullName>
    </recommendedName>
</protein>
<feature type="domain" description="Flagellar basal body rod protein N-terminal" evidence="4">
    <location>
        <begin position="44"/>
        <end position="67"/>
    </location>
</feature>
<name>A0A645B646_9ZZZZ</name>
<comment type="subcellular location">
    <subcellularLocation>
        <location evidence="1">Bacterial flagellum basal body</location>
    </subcellularLocation>
</comment>
<dbReference type="Pfam" id="PF00460">
    <property type="entry name" value="Flg_bb_rod"/>
    <property type="match status" value="1"/>
</dbReference>
<evidence type="ECO:0000259" key="4">
    <source>
        <dbReference type="Pfam" id="PF00460"/>
    </source>
</evidence>
<accession>A0A645B646</accession>
<dbReference type="GO" id="GO:0071978">
    <property type="term" value="P:bacterial-type flagellum-dependent swarming motility"/>
    <property type="evidence" value="ECO:0007669"/>
    <property type="project" value="TreeGrafter"/>
</dbReference>
<reference evidence="5" key="1">
    <citation type="submission" date="2019-08" db="EMBL/GenBank/DDBJ databases">
        <authorList>
            <person name="Kucharzyk K."/>
            <person name="Murdoch R.W."/>
            <person name="Higgins S."/>
            <person name="Loffler F."/>
        </authorList>
    </citation>
    <scope>NUCLEOTIDE SEQUENCE</scope>
</reference>
<comment type="similarity">
    <text evidence="2">Belongs to the flagella basal body rod proteins family.</text>
</comment>
<dbReference type="PANTHER" id="PTHR30435">
    <property type="entry name" value="FLAGELLAR PROTEIN"/>
    <property type="match status" value="1"/>
</dbReference>
<comment type="caution">
    <text evidence="5">The sequence shown here is derived from an EMBL/GenBank/DDBJ whole genome shotgun (WGS) entry which is preliminary data.</text>
</comment>
<proteinExistence type="inferred from homology"/>
<dbReference type="AlphaFoldDB" id="A0A645B646"/>
<dbReference type="NCBIfam" id="TIGR01396">
    <property type="entry name" value="FlgB"/>
    <property type="match status" value="1"/>
</dbReference>
<dbReference type="InterPro" id="IPR006300">
    <property type="entry name" value="FlgB"/>
</dbReference>
<evidence type="ECO:0000313" key="5">
    <source>
        <dbReference type="EMBL" id="MPM60919.1"/>
    </source>
</evidence>
<sequence length="154" mass="17036">MFYIIYYLYIYTNKSLRQWREERGGVTLQQISSGDSILMAQKSLDALWLRQQAISDNIANQDTPGYKSKSVTFEHLLENAMGSAGSGQDLHDRLLSVTPRLEEAKGLAVGEDGNGVDVDAENIALVQTQLQYQAMVQAVSGEVSRMSYVLNGGK</sequence>
<keyword evidence="3" id="KW-0975">Bacterial flagellum</keyword>
<dbReference type="GO" id="GO:0030694">
    <property type="term" value="C:bacterial-type flagellum basal body, rod"/>
    <property type="evidence" value="ECO:0007669"/>
    <property type="project" value="InterPro"/>
</dbReference>